<comment type="similarity">
    <text evidence="2 9">Belongs to the eIF-2B alpha/beta/delta subunits family.</text>
</comment>
<evidence type="ECO:0000256" key="3">
    <source>
        <dbReference type="ARBA" id="ARBA00022490"/>
    </source>
</evidence>
<dbReference type="Proteomes" id="UP001301350">
    <property type="component" value="Unassembled WGS sequence"/>
</dbReference>
<evidence type="ECO:0000256" key="5">
    <source>
        <dbReference type="ARBA" id="ARBA00022917"/>
    </source>
</evidence>
<dbReference type="AlphaFoldDB" id="A0AAV9J0I7"/>
<feature type="compositionally biased region" description="Basic and acidic residues" evidence="10">
    <location>
        <begin position="1"/>
        <end position="16"/>
    </location>
</feature>
<dbReference type="InterPro" id="IPR000649">
    <property type="entry name" value="IF-2B-related"/>
</dbReference>
<evidence type="ECO:0000256" key="9">
    <source>
        <dbReference type="RuleBase" id="RU003814"/>
    </source>
</evidence>
<dbReference type="GO" id="GO:0003743">
    <property type="term" value="F:translation initiation factor activity"/>
    <property type="evidence" value="ECO:0007669"/>
    <property type="project" value="UniProtKB-KW"/>
</dbReference>
<evidence type="ECO:0000256" key="8">
    <source>
        <dbReference type="ARBA" id="ARBA00046432"/>
    </source>
</evidence>
<evidence type="ECO:0000256" key="2">
    <source>
        <dbReference type="ARBA" id="ARBA00007251"/>
    </source>
</evidence>
<sequence>MSSYEERLAATERALDGGRSPGSPRHGRAAAFAVGNGRGGRESSSKRGSTRETPAGSDKDTNVVEAGRQRATTVATRRKKGGSTAATAVSATASAPSTQRLQYDDPAAVARAEKRVVVKRVPAERPVRLFSHLPQYERLSSVAADLGLAQRQALHPAVVRVGLQLARQMITGGTARVAAVITALRAVVVDFALDGADALPSGVVRSELERCLNRHVQFLVDCRPMSVAAGNAVRLLKRRLAALPLGLTAEALKRRLVAELDELLTERVELALRTIADAGAQRIRDGDTVLTYGSSHAVECILTYAAREPRRRFRVVVLDARPTYAGKQLAERLAQAQIESCEYAPLNALPHLIGDANLVLLGAEACTSNGAVLAQAGTASVALLAKRERIPVVVACESIKFTERTMIDSIGFNEVGDADDMLGGERIGPSALHPSWRRDHPTLKLLHLAHDLTPTDMVDALITEVGLIPPSAVPAVLTDLHPDGI</sequence>
<dbReference type="EMBL" id="JANCYW010000016">
    <property type="protein sequence ID" value="KAK4538097.1"/>
    <property type="molecule type" value="Genomic_DNA"/>
</dbReference>
<keyword evidence="5" id="KW-0648">Protein biosynthesis</keyword>
<comment type="subcellular location">
    <subcellularLocation>
        <location evidence="1">Cytoplasm</location>
        <location evidence="1">Cytosol</location>
    </subcellularLocation>
</comment>
<evidence type="ECO:0000256" key="6">
    <source>
        <dbReference type="ARBA" id="ARBA00044147"/>
    </source>
</evidence>
<evidence type="ECO:0000256" key="1">
    <source>
        <dbReference type="ARBA" id="ARBA00004514"/>
    </source>
</evidence>
<organism evidence="11 12">
    <name type="scientific">Cyanidium caldarium</name>
    <name type="common">Red alga</name>
    <dbReference type="NCBI Taxonomy" id="2771"/>
    <lineage>
        <taxon>Eukaryota</taxon>
        <taxon>Rhodophyta</taxon>
        <taxon>Bangiophyceae</taxon>
        <taxon>Cyanidiales</taxon>
        <taxon>Cyanidiaceae</taxon>
        <taxon>Cyanidium</taxon>
    </lineage>
</organism>
<comment type="subunit">
    <text evidence="8">Component of the translation initiation factor 2B (eIF2B) complex which is a heterodecamer of two sets of five different subunits: alpha, beta, gamma, delta and epsilon. Subunits alpha, beta and delta comprise a regulatory subcomplex and subunits epsilon and gamma comprise a catalytic subcomplex. Within the complex, the hexameric regulatory complex resides at the center, with the two heterodimeric catalytic subcomplexes bound on opposite sides.</text>
</comment>
<dbReference type="InterPro" id="IPR042529">
    <property type="entry name" value="IF_2B-like_C"/>
</dbReference>
<dbReference type="SUPFAM" id="SSF100950">
    <property type="entry name" value="NagB/RpiA/CoA transferase-like"/>
    <property type="match status" value="1"/>
</dbReference>
<gene>
    <name evidence="11" type="ORF">CDCA_CDCA16G4122</name>
</gene>
<evidence type="ECO:0000256" key="4">
    <source>
        <dbReference type="ARBA" id="ARBA00022540"/>
    </source>
</evidence>
<dbReference type="Pfam" id="PF01008">
    <property type="entry name" value="IF-2B"/>
    <property type="match status" value="1"/>
</dbReference>
<proteinExistence type="inferred from homology"/>
<dbReference type="PANTHER" id="PTHR10233:SF14">
    <property type="entry name" value="TRANSLATION INITIATION FACTOR EIF-2B SUBUNIT DELTA"/>
    <property type="match status" value="1"/>
</dbReference>
<keyword evidence="4" id="KW-0396">Initiation factor</keyword>
<accession>A0AAV9J0I7</accession>
<evidence type="ECO:0000313" key="11">
    <source>
        <dbReference type="EMBL" id="KAK4538097.1"/>
    </source>
</evidence>
<dbReference type="InterPro" id="IPR027363">
    <property type="entry name" value="M1Pi_N"/>
</dbReference>
<feature type="compositionally biased region" description="Low complexity" evidence="10">
    <location>
        <begin position="83"/>
        <end position="98"/>
    </location>
</feature>
<comment type="caution">
    <text evidence="11">The sequence shown here is derived from an EMBL/GenBank/DDBJ whole genome shotgun (WGS) entry which is preliminary data.</text>
</comment>
<dbReference type="GO" id="GO:0005829">
    <property type="term" value="C:cytosol"/>
    <property type="evidence" value="ECO:0007669"/>
    <property type="project" value="UniProtKB-SubCell"/>
</dbReference>
<protein>
    <recommendedName>
        <fullName evidence="6">Translation initiation factor eIF2B subunit delta</fullName>
    </recommendedName>
    <alternativeName>
        <fullName evidence="7">eIF2B GDP-GTP exchange factor subunit delta</fullName>
    </alternativeName>
</protein>
<evidence type="ECO:0000313" key="12">
    <source>
        <dbReference type="Proteomes" id="UP001301350"/>
    </source>
</evidence>
<evidence type="ECO:0000256" key="10">
    <source>
        <dbReference type="SAM" id="MobiDB-lite"/>
    </source>
</evidence>
<keyword evidence="12" id="KW-1185">Reference proteome</keyword>
<dbReference type="Gene3D" id="3.40.50.10470">
    <property type="entry name" value="Translation initiation factor eif-2b, domain 2"/>
    <property type="match status" value="1"/>
</dbReference>
<keyword evidence="3" id="KW-0963">Cytoplasm</keyword>
<evidence type="ECO:0000256" key="7">
    <source>
        <dbReference type="ARBA" id="ARBA00044356"/>
    </source>
</evidence>
<dbReference type="InterPro" id="IPR037171">
    <property type="entry name" value="NagB/RpiA_transferase-like"/>
</dbReference>
<feature type="region of interest" description="Disordered" evidence="10">
    <location>
        <begin position="1"/>
        <end position="99"/>
    </location>
</feature>
<dbReference type="PANTHER" id="PTHR10233">
    <property type="entry name" value="TRANSLATION INITIATION FACTOR EIF-2B"/>
    <property type="match status" value="1"/>
</dbReference>
<name>A0AAV9J0I7_CYACA</name>
<reference evidence="11 12" key="1">
    <citation type="submission" date="2022-07" db="EMBL/GenBank/DDBJ databases">
        <title>Genome-wide signatures of adaptation to extreme environments.</title>
        <authorList>
            <person name="Cho C.H."/>
            <person name="Yoon H.S."/>
        </authorList>
    </citation>
    <scope>NUCLEOTIDE SEQUENCE [LARGE SCALE GENOMIC DNA]</scope>
    <source>
        <strain evidence="11 12">DBV 063 E5</strain>
    </source>
</reference>
<dbReference type="Gene3D" id="1.20.120.420">
    <property type="entry name" value="translation initiation factor eif-2b, domain 1"/>
    <property type="match status" value="1"/>
</dbReference>